<dbReference type="SUPFAM" id="SSF46785">
    <property type="entry name" value="Winged helix' DNA-binding domain"/>
    <property type="match status" value="1"/>
</dbReference>
<keyword evidence="2" id="KW-0805">Transcription regulation</keyword>
<evidence type="ECO:0000313" key="9">
    <source>
        <dbReference type="Proteomes" id="UP000179454"/>
    </source>
</evidence>
<dbReference type="PANTHER" id="PTHR30427">
    <property type="entry name" value="TRANSCRIPTIONAL ACTIVATOR PROTEIN LYSR"/>
    <property type="match status" value="1"/>
</dbReference>
<evidence type="ECO:0000256" key="1">
    <source>
        <dbReference type="ARBA" id="ARBA00009437"/>
    </source>
</evidence>
<gene>
    <name evidence="8" type="ORF">BBK91_024810</name>
    <name evidence="7" type="ORF">BBL17_025825</name>
</gene>
<keyword evidence="4" id="KW-0010">Activator</keyword>
<evidence type="ECO:0000313" key="10">
    <source>
        <dbReference type="Proteomes" id="UP000179536"/>
    </source>
</evidence>
<dbReference type="InterPro" id="IPR036390">
    <property type="entry name" value="WH_DNA-bd_sf"/>
</dbReference>
<dbReference type="AlphaFoldDB" id="A0ABD6HED2"/>
<dbReference type="GO" id="GO:0003677">
    <property type="term" value="F:DNA binding"/>
    <property type="evidence" value="ECO:0007669"/>
    <property type="project" value="UniProtKB-KW"/>
</dbReference>
<dbReference type="EMBL" id="MBFA02000025">
    <property type="protein sequence ID" value="MUP13074.1"/>
    <property type="molecule type" value="Genomic_DNA"/>
</dbReference>
<dbReference type="EMBL" id="MBFE02000030">
    <property type="protein sequence ID" value="MUO45197.1"/>
    <property type="molecule type" value="Genomic_DNA"/>
</dbReference>
<protein>
    <submittedName>
        <fullName evidence="8">LysR family transcriptional regulator</fullName>
    </submittedName>
</protein>
<evidence type="ECO:0000313" key="7">
    <source>
        <dbReference type="EMBL" id="MUO45197.1"/>
    </source>
</evidence>
<dbReference type="Pfam" id="PF03466">
    <property type="entry name" value="LysR_substrate"/>
    <property type="match status" value="1"/>
</dbReference>
<dbReference type="InterPro" id="IPR005119">
    <property type="entry name" value="LysR_subst-bd"/>
</dbReference>
<organism evidence="8 10">
    <name type="scientific">Agrobacterium vitis</name>
    <name type="common">Rhizobium vitis</name>
    <dbReference type="NCBI Taxonomy" id="373"/>
    <lineage>
        <taxon>Bacteria</taxon>
        <taxon>Pseudomonadati</taxon>
        <taxon>Pseudomonadota</taxon>
        <taxon>Alphaproteobacteria</taxon>
        <taxon>Hyphomicrobiales</taxon>
        <taxon>Rhizobiaceae</taxon>
        <taxon>Rhizobium/Agrobacterium group</taxon>
        <taxon>Agrobacterium</taxon>
    </lineage>
</organism>
<dbReference type="InterPro" id="IPR000847">
    <property type="entry name" value="LysR_HTH_N"/>
</dbReference>
<name>A0ABD6HED2_AGRVI</name>
<keyword evidence="9" id="KW-1185">Reference proteome</keyword>
<accession>A0ABD6HED2</accession>
<dbReference type="PROSITE" id="PS50931">
    <property type="entry name" value="HTH_LYSR"/>
    <property type="match status" value="1"/>
</dbReference>
<evidence type="ECO:0000256" key="4">
    <source>
        <dbReference type="ARBA" id="ARBA00023159"/>
    </source>
</evidence>
<keyword evidence="5" id="KW-0804">Transcription</keyword>
<dbReference type="Pfam" id="PF00126">
    <property type="entry name" value="HTH_1"/>
    <property type="match status" value="1"/>
</dbReference>
<evidence type="ECO:0000256" key="3">
    <source>
        <dbReference type="ARBA" id="ARBA00023125"/>
    </source>
</evidence>
<dbReference type="InterPro" id="IPR036388">
    <property type="entry name" value="WH-like_DNA-bd_sf"/>
</dbReference>
<dbReference type="PRINTS" id="PR00039">
    <property type="entry name" value="HTHLYSR"/>
</dbReference>
<evidence type="ECO:0000256" key="5">
    <source>
        <dbReference type="ARBA" id="ARBA00023163"/>
    </source>
</evidence>
<reference evidence="9 10" key="1">
    <citation type="submission" date="2019-11" db="EMBL/GenBank/DDBJ databases">
        <title>Whole-genome sequencing of Allorhizobium vitis.</title>
        <authorList>
            <person name="Gan H.M."/>
            <person name="Savka M.A."/>
        </authorList>
    </citation>
    <scope>NUCLEOTIDE SEQUENCE [LARGE SCALE GENOMIC DNA]</scope>
    <source>
        <strain evidence="8 10">RF2/1</strain>
        <strain evidence="7 9">T1/7</strain>
    </source>
</reference>
<dbReference type="Proteomes" id="UP000179454">
    <property type="component" value="Unassembled WGS sequence"/>
</dbReference>
<keyword evidence="3" id="KW-0238">DNA-binding</keyword>
<dbReference type="Gene3D" id="3.40.190.10">
    <property type="entry name" value="Periplasmic binding protein-like II"/>
    <property type="match status" value="2"/>
</dbReference>
<comment type="caution">
    <text evidence="8">The sequence shown here is derived from an EMBL/GenBank/DDBJ whole genome shotgun (WGS) entry which is preliminary data.</text>
</comment>
<feature type="domain" description="HTH lysR-type" evidence="6">
    <location>
        <begin position="25"/>
        <end position="82"/>
    </location>
</feature>
<dbReference type="Gene3D" id="1.10.10.10">
    <property type="entry name" value="Winged helix-like DNA-binding domain superfamily/Winged helix DNA-binding domain"/>
    <property type="match status" value="1"/>
</dbReference>
<evidence type="ECO:0000256" key="2">
    <source>
        <dbReference type="ARBA" id="ARBA00023015"/>
    </source>
</evidence>
<evidence type="ECO:0000313" key="8">
    <source>
        <dbReference type="EMBL" id="MUP13074.1"/>
    </source>
</evidence>
<dbReference type="SUPFAM" id="SSF53850">
    <property type="entry name" value="Periplasmic binding protein-like II"/>
    <property type="match status" value="1"/>
</dbReference>
<dbReference type="Proteomes" id="UP000179536">
    <property type="component" value="Unassembled WGS sequence"/>
</dbReference>
<evidence type="ECO:0000259" key="6">
    <source>
        <dbReference type="PROSITE" id="PS50931"/>
    </source>
</evidence>
<sequence length="319" mass="35382">MPSGIRQIKLCSVSIRICYREDPMISQRALEAFRAVMTTGTVSAAAEELNVSQPAVSRLVRDLEEYTQLRLFSRHGGRIVATREAHEFNAEIERSFLGLRVIEQAAREIRQGRRGTVSVAVMPALAQTILPDVMADVRVSHPDFRLELLAMPTQSIVRQVATRQCPLGLTSPTHHANEVDVVKSGSLPYRCVMPDGHPLAAYEIIRLQDLSGMEFINYTDATATGRMLDHRFAHMTTPPVVNARAPISPVIAALVRKGLGVAILDPFTAQDHVNRGGVSRPVQIDEEFHWSFIKPYGEKLSSDLMAVISIFEDLSKNYA</sequence>
<proteinExistence type="inferred from homology"/>
<comment type="similarity">
    <text evidence="1">Belongs to the LysR transcriptional regulatory family.</text>
</comment>
<dbReference type="PANTHER" id="PTHR30427:SF1">
    <property type="entry name" value="TRANSCRIPTIONAL ACTIVATOR PROTEIN LYSR"/>
    <property type="match status" value="1"/>
</dbReference>